<evidence type="ECO:0000256" key="2">
    <source>
        <dbReference type="SAM" id="Phobius"/>
    </source>
</evidence>
<evidence type="ECO:0000313" key="3">
    <source>
        <dbReference type="EMBL" id="AOZ09314.1"/>
    </source>
</evidence>
<sequence>MKLPSPKQLHRLQAHEIDTLRATAQRLAYPPAYRAARMLFIGAVVFAVLCLSIGSLGAPEVSDVGIGAAVLAAAVFVLQRLVGGNRENLPVPPAQLEVLRTQLRPQSWTTLKRLASRLTHDGPGDGIVRVRTLWIFLSESVPAEADEAAAMDAGTISDPDPVDAPDTGKP</sequence>
<reference evidence="3 4" key="1">
    <citation type="submission" date="2016-10" db="EMBL/GenBank/DDBJ databases">
        <title>Complete genome sequences of three Cupriavidus strains isolated from various Malaysian environments.</title>
        <authorList>
            <person name="Abdullah A.A.-A."/>
            <person name="Shafie N.A.H."/>
            <person name="Lau N.S."/>
        </authorList>
    </citation>
    <scope>NUCLEOTIDE SEQUENCE [LARGE SCALE GENOMIC DNA]</scope>
    <source>
        <strain evidence="3 4">USMAA1020</strain>
    </source>
</reference>
<dbReference type="RefSeq" id="WP_071039879.1">
    <property type="nucleotide sequence ID" value="NZ_CP017755.1"/>
</dbReference>
<organism evidence="3 4">
    <name type="scientific">Cupriavidus malaysiensis</name>
    <dbReference type="NCBI Taxonomy" id="367825"/>
    <lineage>
        <taxon>Bacteria</taxon>
        <taxon>Pseudomonadati</taxon>
        <taxon>Pseudomonadota</taxon>
        <taxon>Betaproteobacteria</taxon>
        <taxon>Burkholderiales</taxon>
        <taxon>Burkholderiaceae</taxon>
        <taxon>Cupriavidus</taxon>
    </lineage>
</organism>
<keyword evidence="4" id="KW-1185">Reference proteome</keyword>
<evidence type="ECO:0008006" key="5">
    <source>
        <dbReference type="Google" id="ProtNLM"/>
    </source>
</evidence>
<keyword evidence="2" id="KW-0812">Transmembrane</keyword>
<dbReference type="EMBL" id="CP017755">
    <property type="protein sequence ID" value="AOZ09314.1"/>
    <property type="molecule type" value="Genomic_DNA"/>
</dbReference>
<keyword evidence="2" id="KW-0472">Membrane</keyword>
<gene>
    <name evidence="3" type="ORF">BKK80_26335</name>
</gene>
<protein>
    <recommendedName>
        <fullName evidence="5">DUF4231 domain-containing protein</fullName>
    </recommendedName>
</protein>
<proteinExistence type="predicted"/>
<name>A0ABM6FC38_9BURK</name>
<accession>A0ABM6FC38</accession>
<dbReference type="Proteomes" id="UP000177515">
    <property type="component" value="Chromosome 2"/>
</dbReference>
<evidence type="ECO:0000256" key="1">
    <source>
        <dbReference type="SAM" id="MobiDB-lite"/>
    </source>
</evidence>
<evidence type="ECO:0000313" key="4">
    <source>
        <dbReference type="Proteomes" id="UP000177515"/>
    </source>
</evidence>
<feature type="transmembrane region" description="Helical" evidence="2">
    <location>
        <begin position="64"/>
        <end position="82"/>
    </location>
</feature>
<feature type="transmembrane region" description="Helical" evidence="2">
    <location>
        <begin position="35"/>
        <end position="58"/>
    </location>
</feature>
<keyword evidence="2" id="KW-1133">Transmembrane helix</keyword>
<feature type="region of interest" description="Disordered" evidence="1">
    <location>
        <begin position="147"/>
        <end position="170"/>
    </location>
</feature>